<evidence type="ECO:0000256" key="7">
    <source>
        <dbReference type="ARBA" id="ARBA00022968"/>
    </source>
</evidence>
<organism evidence="13 14">
    <name type="scientific">[Candida] anglica</name>
    <dbReference type="NCBI Taxonomy" id="148631"/>
    <lineage>
        <taxon>Eukaryota</taxon>
        <taxon>Fungi</taxon>
        <taxon>Dikarya</taxon>
        <taxon>Ascomycota</taxon>
        <taxon>Saccharomycotina</taxon>
        <taxon>Pichiomycetes</taxon>
        <taxon>Debaryomycetaceae</taxon>
        <taxon>Kurtzmaniella</taxon>
    </lineage>
</organism>
<dbReference type="PANTHER" id="PTHR31392:SF1">
    <property type="entry name" value="ALPHA-1,3-MANNOSYLTRANSFERASE MNN1-RELATED"/>
    <property type="match status" value="1"/>
</dbReference>
<accession>A0ABP0EB68</accession>
<comment type="subcellular location">
    <subcellularLocation>
        <location evidence="1">Golgi apparatus membrane</location>
        <topology evidence="1">Single-pass type II membrane protein</topology>
    </subcellularLocation>
</comment>
<keyword evidence="6 12" id="KW-0812">Transmembrane</keyword>
<keyword evidence="5" id="KW-0808">Transferase</keyword>
<reference evidence="13 14" key="1">
    <citation type="submission" date="2024-01" db="EMBL/GenBank/DDBJ databases">
        <authorList>
            <consortium name="Genoscope - CEA"/>
            <person name="William W."/>
        </authorList>
    </citation>
    <scope>NUCLEOTIDE SEQUENCE [LARGE SCALE GENOMIC DNA]</scope>
    <source>
        <strain evidence="13 14">29B2s-10</strain>
    </source>
</reference>
<dbReference type="SUPFAM" id="SSF53448">
    <property type="entry name" value="Nucleotide-diphospho-sugar transferases"/>
    <property type="match status" value="1"/>
</dbReference>
<keyword evidence="11" id="KW-0325">Glycoprotein</keyword>
<comment type="similarity">
    <text evidence="3">Belongs to the MNN1/MNT family.</text>
</comment>
<evidence type="ECO:0000256" key="9">
    <source>
        <dbReference type="ARBA" id="ARBA00023034"/>
    </source>
</evidence>
<evidence type="ECO:0000256" key="5">
    <source>
        <dbReference type="ARBA" id="ARBA00022679"/>
    </source>
</evidence>
<evidence type="ECO:0000256" key="6">
    <source>
        <dbReference type="ARBA" id="ARBA00022692"/>
    </source>
</evidence>
<evidence type="ECO:0000256" key="3">
    <source>
        <dbReference type="ARBA" id="ARBA00009105"/>
    </source>
</evidence>
<keyword evidence="4" id="KW-0328">Glycosyltransferase</keyword>
<gene>
    <name evidence="13" type="primary">MNN13</name>
    <name evidence="13" type="ORF">CAAN4_C01904</name>
</gene>
<keyword evidence="10 12" id="KW-0472">Membrane</keyword>
<evidence type="ECO:0000256" key="8">
    <source>
        <dbReference type="ARBA" id="ARBA00022989"/>
    </source>
</evidence>
<dbReference type="Proteomes" id="UP001497600">
    <property type="component" value="Chromosome C"/>
</dbReference>
<protein>
    <submittedName>
        <fullName evidence="13">Alpha-1,3-mannosyltransferase Mnn13p</fullName>
    </submittedName>
</protein>
<dbReference type="InterPro" id="IPR022751">
    <property type="entry name" value="Alpha_mannosyltransferase"/>
</dbReference>
<evidence type="ECO:0000256" key="4">
    <source>
        <dbReference type="ARBA" id="ARBA00022676"/>
    </source>
</evidence>
<dbReference type="EMBL" id="OZ004255">
    <property type="protein sequence ID" value="CAK7899266.1"/>
    <property type="molecule type" value="Genomic_DNA"/>
</dbReference>
<sequence>MIKSFVLRPVRLRRRQIILLATVGVILAIVGVLFHGPGIRWIVSTALFWKELYKHQGFFGTNIRPEKDIPFYNDRLCDNSLLKDPTVVQYIESTGVTDKRIAESAHSLVYDAIFKSHSPADIVELTFEERCDLYFTKLYELNPEWHLDPKEPFPLSEKGNFRWEDYKEKKWNSTKKMLAKKARTKVSQYFNDEAIEATLRVGYEKFWNRTIHQEQRLVNSISHVRIYNKCYITSSDEIVSQRNTKFIEEQQNILGKKSSTLIIPNQKAESCSDLESRVYQWLSGQLPIYERWTGEILHHPPNMIDFLDSIPEPTNSKGSKGRGTVKVHSKVTNNNIGCFVSDFKDSMNGKGIVLSIGEQHVDDSVRLIAVLRALGNTLPIQFIYKDTLSKTSKSKLIKAARKEVTKVPESFKKVHNHFPDDYLGEDGLLPQEIWFVDVSNSVQPSYHPKFDGYSNKFLATFFNSFEEIMLIDADTILLESPEYFFNLAKYGEYGAYFYKDRTTRILKPLSDSAFFQKMSPSIIDNFVFDFKLPNDEQLENEYMTKSLFHYMESGLVLIDRNLHFNAILTMIHLNFYSFAKARVWGDKEIFWLSFMISGEEFHFNKHFAAAIGEVQKGNKFEANEICSAHPGHLREDGTTLEWFNSGFQYCGQSDKMNFKKHFPKQWRYPELESPKMYEAFYRSRLTIAQAIVPPYNELPSNNIDGEPKHGWFMDKEYCKGYLWCAYDRIGGETVEGDSNIMRGTLVNFSETDQDIWAYLGDTWFGED</sequence>
<keyword evidence="8 12" id="KW-1133">Transmembrane helix</keyword>
<evidence type="ECO:0000256" key="12">
    <source>
        <dbReference type="SAM" id="Phobius"/>
    </source>
</evidence>
<feature type="transmembrane region" description="Helical" evidence="12">
    <location>
        <begin position="17"/>
        <end position="36"/>
    </location>
</feature>
<keyword evidence="14" id="KW-1185">Reference proteome</keyword>
<keyword evidence="9" id="KW-0333">Golgi apparatus</keyword>
<dbReference type="PANTHER" id="PTHR31392">
    <property type="entry name" value="ALPHA-1,3-MANNOSYLTRANSFERASE MNN1-RELATED"/>
    <property type="match status" value="1"/>
</dbReference>
<keyword evidence="7" id="KW-0735">Signal-anchor</keyword>
<evidence type="ECO:0000256" key="10">
    <source>
        <dbReference type="ARBA" id="ARBA00023136"/>
    </source>
</evidence>
<comment type="pathway">
    <text evidence="2">Protein modification; protein glycosylation.</text>
</comment>
<evidence type="ECO:0000256" key="2">
    <source>
        <dbReference type="ARBA" id="ARBA00004922"/>
    </source>
</evidence>
<evidence type="ECO:0000256" key="1">
    <source>
        <dbReference type="ARBA" id="ARBA00004323"/>
    </source>
</evidence>
<dbReference type="InterPro" id="IPR029044">
    <property type="entry name" value="Nucleotide-diphossugar_trans"/>
</dbReference>
<dbReference type="Pfam" id="PF11051">
    <property type="entry name" value="Mannosyl_trans3"/>
    <property type="match status" value="1"/>
</dbReference>
<evidence type="ECO:0000313" key="13">
    <source>
        <dbReference type="EMBL" id="CAK7899266.1"/>
    </source>
</evidence>
<evidence type="ECO:0000256" key="11">
    <source>
        <dbReference type="ARBA" id="ARBA00023180"/>
    </source>
</evidence>
<evidence type="ECO:0000313" key="14">
    <source>
        <dbReference type="Proteomes" id="UP001497600"/>
    </source>
</evidence>
<name>A0ABP0EB68_9ASCO</name>
<proteinExistence type="inferred from homology"/>